<evidence type="ECO:0000256" key="1">
    <source>
        <dbReference type="ARBA" id="ARBA00010139"/>
    </source>
</evidence>
<accession>A0A9Q8V9Q7</accession>
<proteinExistence type="inferred from homology"/>
<dbReference type="PANTHER" id="PTHR42877">
    <property type="entry name" value="L-ORNITHINE N(5)-MONOOXYGENASE-RELATED"/>
    <property type="match status" value="1"/>
</dbReference>
<dbReference type="Pfam" id="PF00743">
    <property type="entry name" value="FMO-like"/>
    <property type="match status" value="1"/>
</dbReference>
<dbReference type="KEGG" id="ptkz:JDV02_003406"/>
<keyword evidence="7" id="KW-1185">Reference proteome</keyword>
<protein>
    <submittedName>
        <fullName evidence="6">Uncharacterized protein</fullName>
    </submittedName>
</protein>
<comment type="similarity">
    <text evidence="1">Belongs to the FAD-binding monooxygenase family.</text>
</comment>
<evidence type="ECO:0000313" key="6">
    <source>
        <dbReference type="EMBL" id="UNI17027.1"/>
    </source>
</evidence>
<dbReference type="PANTHER" id="PTHR42877:SF7">
    <property type="entry name" value="FLAVIN-BINDING MONOOXYGENASE-RELATED"/>
    <property type="match status" value="1"/>
</dbReference>
<keyword evidence="2" id="KW-0285">Flavoprotein</keyword>
<keyword evidence="4" id="KW-0560">Oxidoreductase</keyword>
<gene>
    <name evidence="6" type="ORF">JDV02_003406</name>
</gene>
<dbReference type="RefSeq" id="XP_047840508.1">
    <property type="nucleotide sequence ID" value="XM_047984534.1"/>
</dbReference>
<keyword evidence="3" id="KW-0274">FAD</keyword>
<dbReference type="SUPFAM" id="SSF51905">
    <property type="entry name" value="FAD/NAD(P)-binding domain"/>
    <property type="match status" value="2"/>
</dbReference>
<dbReference type="Gene3D" id="3.50.50.60">
    <property type="entry name" value="FAD/NAD(P)-binding domain"/>
    <property type="match status" value="2"/>
</dbReference>
<dbReference type="InterPro" id="IPR036188">
    <property type="entry name" value="FAD/NAD-bd_sf"/>
</dbReference>
<dbReference type="GO" id="GO:0050660">
    <property type="term" value="F:flavin adenine dinucleotide binding"/>
    <property type="evidence" value="ECO:0007669"/>
    <property type="project" value="InterPro"/>
</dbReference>
<dbReference type="GeneID" id="72065365"/>
<feature type="compositionally biased region" description="Polar residues" evidence="5">
    <location>
        <begin position="1"/>
        <end position="18"/>
    </location>
</feature>
<evidence type="ECO:0000256" key="4">
    <source>
        <dbReference type="ARBA" id="ARBA00023002"/>
    </source>
</evidence>
<reference evidence="6" key="1">
    <citation type="submission" date="2021-11" db="EMBL/GenBank/DDBJ databases">
        <title>Purpureocillium_takamizusanense_genome.</title>
        <authorList>
            <person name="Nguyen N.-H."/>
        </authorList>
    </citation>
    <scope>NUCLEOTIDE SEQUENCE</scope>
    <source>
        <strain evidence="6">PT3</strain>
    </source>
</reference>
<evidence type="ECO:0000313" key="7">
    <source>
        <dbReference type="Proteomes" id="UP000829364"/>
    </source>
</evidence>
<evidence type="ECO:0000256" key="5">
    <source>
        <dbReference type="SAM" id="MobiDB-lite"/>
    </source>
</evidence>
<dbReference type="EMBL" id="CP086355">
    <property type="protein sequence ID" value="UNI17027.1"/>
    <property type="molecule type" value="Genomic_DNA"/>
</dbReference>
<name>A0A9Q8V9Q7_9HYPO</name>
<sequence>MAGSIETNDNPTGVQIGSNRAGPHPSSLKRPVDLPEWHEKTPTAYKCGQTLIGEGWAGRGGDPFRVIVMGAGAAGIDFLHQAPKALTGLYVDIKCFEKNSDVGGTWYENRYPGCACDVPSASYQFPWRPNPDWTEFYSHAPEIWQYMKGIVLDEGLDKYIQLNTKVVSAAWDEADSRWVVGLTTTDGTRKWEERCDVFLNGGGILNAWKWPDIPGLHSFSGRLFHTAQYQEGYDLKGKRVAVIGSGSSGVQTVVSVYGDVSKLYTWVRSPTWITTSFAQKFAGNDGSNFAYSEESKMEWRRNPARYLEYRRLVERELNQRFKFVLRNTRESQEANECCYGIMRSKLRGDKRLLDKIIPQNFNAGCRRPIPDNGYLDALVGAKTTCFTENIHSITPAGFKDQRGNEYEVDVIICATGFDTSFRPTFPVLGLDQVDLAERWREIPESYLGIAAPKMPNYFMFMGPFTPVAQGSILPIITHTSKYFIQVIRKMYAQHIRRISPKDVVVNQFMEHCRAYLPRTCWADPCASWFKQGRIDGPIVMWPGTRLAFFQAVESPNWEDFDIEYHSGNRFGFLGNGFAACEFSNDGDTTQYLDCESVLAPPQTMIETLLAASRT</sequence>
<dbReference type="Proteomes" id="UP000829364">
    <property type="component" value="Chromosome 2"/>
</dbReference>
<dbReference type="GO" id="GO:0004499">
    <property type="term" value="F:N,N-dimethylaniline monooxygenase activity"/>
    <property type="evidence" value="ECO:0007669"/>
    <property type="project" value="InterPro"/>
</dbReference>
<dbReference type="InterPro" id="IPR020946">
    <property type="entry name" value="Flavin_mOase-like"/>
</dbReference>
<evidence type="ECO:0000256" key="3">
    <source>
        <dbReference type="ARBA" id="ARBA00022827"/>
    </source>
</evidence>
<evidence type="ECO:0000256" key="2">
    <source>
        <dbReference type="ARBA" id="ARBA00022630"/>
    </source>
</evidence>
<feature type="region of interest" description="Disordered" evidence="5">
    <location>
        <begin position="1"/>
        <end position="33"/>
    </location>
</feature>
<dbReference type="GO" id="GO:0050661">
    <property type="term" value="F:NADP binding"/>
    <property type="evidence" value="ECO:0007669"/>
    <property type="project" value="InterPro"/>
</dbReference>
<dbReference type="AlphaFoldDB" id="A0A9Q8V9Q7"/>
<dbReference type="OrthoDB" id="74360at2759"/>
<organism evidence="6 7">
    <name type="scientific">Purpureocillium takamizusanense</name>
    <dbReference type="NCBI Taxonomy" id="2060973"/>
    <lineage>
        <taxon>Eukaryota</taxon>
        <taxon>Fungi</taxon>
        <taxon>Dikarya</taxon>
        <taxon>Ascomycota</taxon>
        <taxon>Pezizomycotina</taxon>
        <taxon>Sordariomycetes</taxon>
        <taxon>Hypocreomycetidae</taxon>
        <taxon>Hypocreales</taxon>
        <taxon>Ophiocordycipitaceae</taxon>
        <taxon>Purpureocillium</taxon>
    </lineage>
</organism>
<dbReference type="InterPro" id="IPR051209">
    <property type="entry name" value="FAD-bind_Monooxygenase_sf"/>
</dbReference>